<feature type="region of interest" description="Disordered" evidence="1">
    <location>
        <begin position="113"/>
        <end position="137"/>
    </location>
</feature>
<dbReference type="EMBL" id="CADEAL010000878">
    <property type="protein sequence ID" value="CAB1426290.1"/>
    <property type="molecule type" value="Genomic_DNA"/>
</dbReference>
<keyword evidence="3" id="KW-1185">Reference proteome</keyword>
<feature type="region of interest" description="Disordered" evidence="1">
    <location>
        <begin position="42"/>
        <end position="93"/>
    </location>
</feature>
<protein>
    <submittedName>
        <fullName evidence="2">Uncharacterized protein</fullName>
    </submittedName>
</protein>
<feature type="compositionally biased region" description="Gly residues" evidence="1">
    <location>
        <begin position="128"/>
        <end position="137"/>
    </location>
</feature>
<evidence type="ECO:0000256" key="1">
    <source>
        <dbReference type="SAM" id="MobiDB-lite"/>
    </source>
</evidence>
<accession>A0A9N7U7L3</accession>
<dbReference type="Proteomes" id="UP001153269">
    <property type="component" value="Unassembled WGS sequence"/>
</dbReference>
<sequence>MKGGWKGGCSARRRGRTDFGEDLKLLSYKGFQNSKVLEWRPFSGDRGNLLRGDRGSGTVGRPRREGRIQAERPSIPGHAAVRRDEEDAGGWTQLPGASEPLLLFFLQHPHGPTRAEIEVERGDERRGGGGGGGGSRG</sequence>
<feature type="compositionally biased region" description="Basic and acidic residues" evidence="1">
    <location>
        <begin position="113"/>
        <end position="127"/>
    </location>
</feature>
<proteinExistence type="predicted"/>
<evidence type="ECO:0000313" key="2">
    <source>
        <dbReference type="EMBL" id="CAB1426290.1"/>
    </source>
</evidence>
<gene>
    <name evidence="2" type="ORF">PLEPLA_LOCUS14226</name>
</gene>
<organism evidence="2 3">
    <name type="scientific">Pleuronectes platessa</name>
    <name type="common">European plaice</name>
    <dbReference type="NCBI Taxonomy" id="8262"/>
    <lineage>
        <taxon>Eukaryota</taxon>
        <taxon>Metazoa</taxon>
        <taxon>Chordata</taxon>
        <taxon>Craniata</taxon>
        <taxon>Vertebrata</taxon>
        <taxon>Euteleostomi</taxon>
        <taxon>Actinopterygii</taxon>
        <taxon>Neopterygii</taxon>
        <taxon>Teleostei</taxon>
        <taxon>Neoteleostei</taxon>
        <taxon>Acanthomorphata</taxon>
        <taxon>Carangaria</taxon>
        <taxon>Pleuronectiformes</taxon>
        <taxon>Pleuronectoidei</taxon>
        <taxon>Pleuronectidae</taxon>
        <taxon>Pleuronectes</taxon>
    </lineage>
</organism>
<comment type="caution">
    <text evidence="2">The sequence shown here is derived from an EMBL/GenBank/DDBJ whole genome shotgun (WGS) entry which is preliminary data.</text>
</comment>
<evidence type="ECO:0000313" key="3">
    <source>
        <dbReference type="Proteomes" id="UP001153269"/>
    </source>
</evidence>
<name>A0A9N7U7L3_PLEPL</name>
<dbReference type="AlphaFoldDB" id="A0A9N7U7L3"/>
<reference evidence="2" key="1">
    <citation type="submission" date="2020-03" db="EMBL/GenBank/DDBJ databases">
        <authorList>
            <person name="Weist P."/>
        </authorList>
    </citation>
    <scope>NUCLEOTIDE SEQUENCE</scope>
</reference>